<name>A0A1I4H6N2_9ACTN</name>
<keyword evidence="3" id="KW-1185">Reference proteome</keyword>
<proteinExistence type="predicted"/>
<gene>
    <name evidence="2" type="ORF">SAMN04488085_11063</name>
</gene>
<organism evidence="2 3">
    <name type="scientific">Geodermatophilus ruber</name>
    <dbReference type="NCBI Taxonomy" id="504800"/>
    <lineage>
        <taxon>Bacteria</taxon>
        <taxon>Bacillati</taxon>
        <taxon>Actinomycetota</taxon>
        <taxon>Actinomycetes</taxon>
        <taxon>Geodermatophilales</taxon>
        <taxon>Geodermatophilaceae</taxon>
        <taxon>Geodermatophilus</taxon>
    </lineage>
</organism>
<evidence type="ECO:0000313" key="2">
    <source>
        <dbReference type="EMBL" id="SFL37948.1"/>
    </source>
</evidence>
<evidence type="ECO:0000313" key="3">
    <source>
        <dbReference type="Proteomes" id="UP000199152"/>
    </source>
</evidence>
<feature type="region of interest" description="Disordered" evidence="1">
    <location>
        <begin position="176"/>
        <end position="205"/>
    </location>
</feature>
<dbReference type="AlphaFoldDB" id="A0A1I4H6N2"/>
<feature type="region of interest" description="Disordered" evidence="1">
    <location>
        <begin position="372"/>
        <end position="391"/>
    </location>
</feature>
<dbReference type="Proteomes" id="UP000199152">
    <property type="component" value="Unassembled WGS sequence"/>
</dbReference>
<dbReference type="EMBL" id="FOSW01000010">
    <property type="protein sequence ID" value="SFL37948.1"/>
    <property type="molecule type" value="Genomic_DNA"/>
</dbReference>
<feature type="region of interest" description="Disordered" evidence="1">
    <location>
        <begin position="36"/>
        <end position="70"/>
    </location>
</feature>
<evidence type="ECO:0000256" key="1">
    <source>
        <dbReference type="SAM" id="MobiDB-lite"/>
    </source>
</evidence>
<reference evidence="2 3" key="1">
    <citation type="submission" date="2016-10" db="EMBL/GenBank/DDBJ databases">
        <authorList>
            <person name="de Groot N.N."/>
        </authorList>
    </citation>
    <scope>NUCLEOTIDE SEQUENCE [LARGE SCALE GENOMIC DNA]</scope>
    <source>
        <strain evidence="2 3">DSM 45317</strain>
    </source>
</reference>
<sequence length="391" mass="43513">MSQRRHVDRHSAVPTQDVECALNVGDRHRLALRRPLRGDDDDGWLHPEDPVHLTGRRPKPPTHELGEDGDGLAMYSWLRSWRREEGRHGGLQRSVTGQRRSQLLDGALTEGRVVSNEAVDLAGQSGDWILTPNKVPTPAADRTVRLGRQLPPGRPPQGKPRQLGVWRTLAHREGRKESAQLVTRRRERPQAVTTANRFGGGPQEDELLVRRGPAQLTVDLQVVERLQKWVINRRRLRGRGGVQLAVGPVALREQHGQPLSVLGVDARETRQLDGAYPEGPLDLRPGHRHGLLGLAEYFDGDERDIPLRVWPRDVIHPAWTARVSGDPTPSEPSLLGTPDEQLVAFADAERCRCVRAEERCAFADLPVVPLLEGDRSDPMRHSSAPSGVRSG</sequence>
<accession>A0A1I4H6N2</accession>
<protein>
    <submittedName>
        <fullName evidence="2">Uncharacterized protein</fullName>
    </submittedName>
</protein>
<dbReference type="InParanoid" id="A0A1I4H6N2"/>